<accession>A0A843WVW2</accession>
<evidence type="ECO:0000313" key="2">
    <source>
        <dbReference type="Proteomes" id="UP000652761"/>
    </source>
</evidence>
<name>A0A843WVW2_COLES</name>
<dbReference type="Proteomes" id="UP000652761">
    <property type="component" value="Unassembled WGS sequence"/>
</dbReference>
<dbReference type="AlphaFoldDB" id="A0A843WVW2"/>
<reference evidence="1" key="1">
    <citation type="submission" date="2017-07" db="EMBL/GenBank/DDBJ databases">
        <title>Taro Niue Genome Assembly and Annotation.</title>
        <authorList>
            <person name="Atibalentja N."/>
            <person name="Keating K."/>
            <person name="Fields C.J."/>
        </authorList>
    </citation>
    <scope>NUCLEOTIDE SEQUENCE</scope>
    <source>
        <strain evidence="1">Niue_2</strain>
        <tissue evidence="1">Leaf</tissue>
    </source>
</reference>
<organism evidence="1 2">
    <name type="scientific">Colocasia esculenta</name>
    <name type="common">Wild taro</name>
    <name type="synonym">Arum esculentum</name>
    <dbReference type="NCBI Taxonomy" id="4460"/>
    <lineage>
        <taxon>Eukaryota</taxon>
        <taxon>Viridiplantae</taxon>
        <taxon>Streptophyta</taxon>
        <taxon>Embryophyta</taxon>
        <taxon>Tracheophyta</taxon>
        <taxon>Spermatophyta</taxon>
        <taxon>Magnoliopsida</taxon>
        <taxon>Liliopsida</taxon>
        <taxon>Araceae</taxon>
        <taxon>Aroideae</taxon>
        <taxon>Colocasieae</taxon>
        <taxon>Colocasia</taxon>
    </lineage>
</organism>
<sequence length="59" mass="6607">MEGEEESGRDVPKKTTHQCVVPSDDFCKRLRSPHRCGLAEDWPPCALKTTHQLEGLAES</sequence>
<comment type="caution">
    <text evidence="1">The sequence shown here is derived from an EMBL/GenBank/DDBJ whole genome shotgun (WGS) entry which is preliminary data.</text>
</comment>
<dbReference type="EMBL" id="NMUH01004710">
    <property type="protein sequence ID" value="MQM10578.1"/>
    <property type="molecule type" value="Genomic_DNA"/>
</dbReference>
<gene>
    <name evidence="1" type="ORF">Taro_043473</name>
</gene>
<protein>
    <submittedName>
        <fullName evidence="1">Uncharacterized protein</fullName>
    </submittedName>
</protein>
<evidence type="ECO:0000313" key="1">
    <source>
        <dbReference type="EMBL" id="MQM10578.1"/>
    </source>
</evidence>
<keyword evidence="2" id="KW-1185">Reference proteome</keyword>
<proteinExistence type="predicted"/>